<name>A0ABT3HWV5_9FLAO</name>
<dbReference type="Proteomes" id="UP001163731">
    <property type="component" value="Unassembled WGS sequence"/>
</dbReference>
<evidence type="ECO:0000256" key="1">
    <source>
        <dbReference type="SAM" id="Phobius"/>
    </source>
</evidence>
<evidence type="ECO:0000313" key="3">
    <source>
        <dbReference type="Proteomes" id="UP001163731"/>
    </source>
</evidence>
<keyword evidence="1" id="KW-0812">Transmembrane</keyword>
<sequence>MMIKDKQKSFINEDVKYFARLFGRATSSFLKINLIGQFAIAILCVATLMLIIMQTYPSGGGPVHTSGEAAVAVLFMQRPIAFGLTVISILASPFLLFSMGNKYVMFKTINRLIADKGEKLLFPILDKILSKVKEHQPELFRQGVDKTKLQLRILQEIRDSKQNKWLKKIITFGFKKVDLNEIDFKDENVSFSEIIKIKIIDQLKSISEPSRLFFWVILGINALIFVLTALKVI</sequence>
<keyword evidence="1" id="KW-0472">Membrane</keyword>
<dbReference type="EMBL" id="JAPDHW010000004">
    <property type="protein sequence ID" value="MCW3168258.1"/>
    <property type="molecule type" value="Genomic_DNA"/>
</dbReference>
<accession>A0ABT3HWV5</accession>
<organism evidence="2 3">
    <name type="scientific">Chryseobacterium kimseyorum</name>
    <dbReference type="NCBI Taxonomy" id="2984028"/>
    <lineage>
        <taxon>Bacteria</taxon>
        <taxon>Pseudomonadati</taxon>
        <taxon>Bacteroidota</taxon>
        <taxon>Flavobacteriia</taxon>
        <taxon>Flavobacteriales</taxon>
        <taxon>Weeksellaceae</taxon>
        <taxon>Chryseobacterium group</taxon>
        <taxon>Chryseobacterium</taxon>
    </lineage>
</organism>
<protein>
    <submittedName>
        <fullName evidence="2">Uncharacterized protein</fullName>
    </submittedName>
</protein>
<feature type="transmembrane region" description="Helical" evidence="1">
    <location>
        <begin position="212"/>
        <end position="230"/>
    </location>
</feature>
<feature type="transmembrane region" description="Helical" evidence="1">
    <location>
        <begin position="34"/>
        <end position="56"/>
    </location>
</feature>
<dbReference type="RefSeq" id="WP_264749482.1">
    <property type="nucleotide sequence ID" value="NZ_JAPDHW010000004.1"/>
</dbReference>
<reference evidence="2" key="1">
    <citation type="submission" date="2022-10" db="EMBL/GenBank/DDBJ databases">
        <title>Chryseobacterium babae sp. nov. isolated from the gut of the beetle Oryctes rhinoceros, and Chryseobacterium kimseyorum sp. nov., isolated from a stick insect rearing cage.</title>
        <authorList>
            <person name="Shelomi M."/>
            <person name="Han C.-J."/>
            <person name="Chen W.-M."/>
            <person name="Chen H.-K."/>
            <person name="Liaw S.-J."/>
            <person name="Muhle E."/>
            <person name="Clermont D."/>
        </authorList>
    </citation>
    <scope>NUCLEOTIDE SEQUENCE</scope>
    <source>
        <strain evidence="2">09-1422</strain>
    </source>
</reference>
<keyword evidence="1" id="KW-1133">Transmembrane helix</keyword>
<feature type="transmembrane region" description="Helical" evidence="1">
    <location>
        <begin position="76"/>
        <end position="97"/>
    </location>
</feature>
<proteinExistence type="predicted"/>
<comment type="caution">
    <text evidence="2">The sequence shown here is derived from an EMBL/GenBank/DDBJ whole genome shotgun (WGS) entry which is preliminary data.</text>
</comment>
<keyword evidence="3" id="KW-1185">Reference proteome</keyword>
<gene>
    <name evidence="2" type="ORF">OMO38_06935</name>
</gene>
<evidence type="ECO:0000313" key="2">
    <source>
        <dbReference type="EMBL" id="MCW3168258.1"/>
    </source>
</evidence>